<evidence type="ECO:0000313" key="5">
    <source>
        <dbReference type="Proteomes" id="UP000053989"/>
    </source>
</evidence>
<reference evidence="4 5" key="1">
    <citation type="submission" date="2014-04" db="EMBL/GenBank/DDBJ databases">
        <authorList>
            <consortium name="DOE Joint Genome Institute"/>
            <person name="Kuo A."/>
            <person name="Kohler A."/>
            <person name="Nagy L.G."/>
            <person name="Floudas D."/>
            <person name="Copeland A."/>
            <person name="Barry K.W."/>
            <person name="Cichocki N."/>
            <person name="Veneault-Fourrey C."/>
            <person name="LaButti K."/>
            <person name="Lindquist E.A."/>
            <person name="Lipzen A."/>
            <person name="Lundell T."/>
            <person name="Morin E."/>
            <person name="Murat C."/>
            <person name="Sun H."/>
            <person name="Tunlid A."/>
            <person name="Henrissat B."/>
            <person name="Grigoriev I.V."/>
            <person name="Hibbett D.S."/>
            <person name="Martin F."/>
            <person name="Nordberg H.P."/>
            <person name="Cantor M.N."/>
            <person name="Hua S.X."/>
        </authorList>
    </citation>
    <scope>NUCLEOTIDE SEQUENCE [LARGE SCALE GENOMIC DNA]</scope>
    <source>
        <strain evidence="4 5">Foug A</strain>
    </source>
</reference>
<protein>
    <recommendedName>
        <fullName evidence="3">Saccharopine dehydrogenase NADP binding domain-containing protein</fullName>
    </recommendedName>
</protein>
<dbReference type="Pfam" id="PF03435">
    <property type="entry name" value="Sacchrp_dh_NADP"/>
    <property type="match status" value="1"/>
</dbReference>
<dbReference type="AlphaFoldDB" id="A0A0C3D0E6"/>
<dbReference type="PANTHER" id="PTHR12286">
    <property type="entry name" value="SACCHAROPINE DEHYDROGENASE-LIKE OXIDOREDUCTASE"/>
    <property type="match status" value="1"/>
</dbReference>
<keyword evidence="5" id="KW-1185">Reference proteome</keyword>
<feature type="transmembrane region" description="Helical" evidence="2">
    <location>
        <begin position="297"/>
        <end position="317"/>
    </location>
</feature>
<evidence type="ECO:0000259" key="3">
    <source>
        <dbReference type="Pfam" id="PF03435"/>
    </source>
</evidence>
<dbReference type="PANTHER" id="PTHR12286:SF5">
    <property type="entry name" value="SACCHAROPINE DEHYDROGENASE-LIKE OXIDOREDUCTASE"/>
    <property type="match status" value="1"/>
</dbReference>
<dbReference type="GO" id="GO:0009247">
    <property type="term" value="P:glycolipid biosynthetic process"/>
    <property type="evidence" value="ECO:0007669"/>
    <property type="project" value="TreeGrafter"/>
</dbReference>
<keyword evidence="2" id="KW-1133">Transmembrane helix</keyword>
<keyword evidence="2" id="KW-0812">Transmembrane</keyword>
<evidence type="ECO:0000256" key="1">
    <source>
        <dbReference type="ARBA" id="ARBA00038048"/>
    </source>
</evidence>
<dbReference type="GO" id="GO:0005739">
    <property type="term" value="C:mitochondrion"/>
    <property type="evidence" value="ECO:0007669"/>
    <property type="project" value="TreeGrafter"/>
</dbReference>
<dbReference type="InParanoid" id="A0A0C3D0E6"/>
<feature type="domain" description="Saccharopine dehydrogenase NADP binding" evidence="3">
    <location>
        <begin position="4"/>
        <end position="131"/>
    </location>
</feature>
<comment type="similarity">
    <text evidence="1">Belongs to the saccharopine dehydrogenase family.</text>
</comment>
<dbReference type="Gene3D" id="3.40.50.720">
    <property type="entry name" value="NAD(P)-binding Rossmann-like Domain"/>
    <property type="match status" value="1"/>
</dbReference>
<evidence type="ECO:0000313" key="4">
    <source>
        <dbReference type="EMBL" id="KIM54295.1"/>
    </source>
</evidence>
<dbReference type="Proteomes" id="UP000053989">
    <property type="component" value="Unassembled WGS sequence"/>
</dbReference>
<dbReference type="InterPro" id="IPR005097">
    <property type="entry name" value="Sacchrp_dh_NADP-bd"/>
</dbReference>
<keyword evidence="2" id="KW-0472">Membrane</keyword>
<dbReference type="OrthoDB" id="10268090at2759"/>
<proteinExistence type="inferred from homology"/>
<dbReference type="InterPro" id="IPR036291">
    <property type="entry name" value="NAD(P)-bd_dom_sf"/>
</dbReference>
<evidence type="ECO:0000256" key="2">
    <source>
        <dbReference type="SAM" id="Phobius"/>
    </source>
</evidence>
<organism evidence="4 5">
    <name type="scientific">Scleroderma citrinum Foug A</name>
    <dbReference type="NCBI Taxonomy" id="1036808"/>
    <lineage>
        <taxon>Eukaryota</taxon>
        <taxon>Fungi</taxon>
        <taxon>Dikarya</taxon>
        <taxon>Basidiomycota</taxon>
        <taxon>Agaricomycotina</taxon>
        <taxon>Agaricomycetes</taxon>
        <taxon>Agaricomycetidae</taxon>
        <taxon>Boletales</taxon>
        <taxon>Sclerodermatineae</taxon>
        <taxon>Sclerodermataceae</taxon>
        <taxon>Scleroderma</taxon>
    </lineage>
</organism>
<accession>A0A0C3D0E6</accession>
<dbReference type="GO" id="GO:0005886">
    <property type="term" value="C:plasma membrane"/>
    <property type="evidence" value="ECO:0007669"/>
    <property type="project" value="TreeGrafter"/>
</dbReference>
<gene>
    <name evidence="4" type="ORF">SCLCIDRAFT_1222164</name>
</gene>
<dbReference type="GO" id="GO:0005811">
    <property type="term" value="C:lipid droplet"/>
    <property type="evidence" value="ECO:0007669"/>
    <property type="project" value="TreeGrafter"/>
</dbReference>
<sequence length="439" mass="47961">MLDILIFGATGYTGRLITRYLATHPQRATFTLGLAARSQQKLKALVDELGDAALHVRTFIVDVTNSDEVGTVVQEAHVVLNAVGLYSQHGNPVLEACVHHRRHYLDIVGELSQLREIIHSFDHLAAESNTVIVPCVGMIVVPSDIMAYVANKTLKSFAGPLTGIDMSTSAWEINGFTYSGGSIASALSAIENPSKEAKNAVRTDFSLSPVRGVPSPRPQAFYSLPVLDTPMRGTFFAQSMVNRRLVQRSWGLFELVARNPTGVFPPELSATVDGSEYSYGAAFKYDEFLVHSNRFRAFRYLAVFACIVMMMPFPFVLRIVSKFLPQPGEGPTDEQLEARSLNITNITTSTPDSQGHTVSVRTTFKGKGDAAYLLTAVFVSEAALALVLDKDRLPPLGKRGGVLTPMTAFGDVLVRRLNACDRIKIESEVLPTDGPKKTR</sequence>
<dbReference type="InterPro" id="IPR051276">
    <property type="entry name" value="Saccharopine_DH-like_oxidrdct"/>
</dbReference>
<name>A0A0C3D0E6_9AGAM</name>
<dbReference type="EMBL" id="KN822158">
    <property type="protein sequence ID" value="KIM54295.1"/>
    <property type="molecule type" value="Genomic_DNA"/>
</dbReference>
<dbReference type="SUPFAM" id="SSF51735">
    <property type="entry name" value="NAD(P)-binding Rossmann-fold domains"/>
    <property type="match status" value="1"/>
</dbReference>
<dbReference type="HOGENOM" id="CLU_031002_0_1_1"/>
<reference evidence="5" key="2">
    <citation type="submission" date="2015-01" db="EMBL/GenBank/DDBJ databases">
        <title>Evolutionary Origins and Diversification of the Mycorrhizal Mutualists.</title>
        <authorList>
            <consortium name="DOE Joint Genome Institute"/>
            <consortium name="Mycorrhizal Genomics Consortium"/>
            <person name="Kohler A."/>
            <person name="Kuo A."/>
            <person name="Nagy L.G."/>
            <person name="Floudas D."/>
            <person name="Copeland A."/>
            <person name="Barry K.W."/>
            <person name="Cichocki N."/>
            <person name="Veneault-Fourrey C."/>
            <person name="LaButti K."/>
            <person name="Lindquist E.A."/>
            <person name="Lipzen A."/>
            <person name="Lundell T."/>
            <person name="Morin E."/>
            <person name="Murat C."/>
            <person name="Riley R."/>
            <person name="Ohm R."/>
            <person name="Sun H."/>
            <person name="Tunlid A."/>
            <person name="Henrissat B."/>
            <person name="Grigoriev I.V."/>
            <person name="Hibbett D.S."/>
            <person name="Martin F."/>
        </authorList>
    </citation>
    <scope>NUCLEOTIDE SEQUENCE [LARGE SCALE GENOMIC DNA]</scope>
    <source>
        <strain evidence="5">Foug A</strain>
    </source>
</reference>